<protein>
    <recommendedName>
        <fullName evidence="7">AB hydrolase-1 domain-containing protein</fullName>
    </recommendedName>
</protein>
<feature type="transmembrane region" description="Helical" evidence="6">
    <location>
        <begin position="286"/>
        <end position="312"/>
    </location>
</feature>
<organism evidence="8 9">
    <name type="scientific">Alkalispirochaeta sphaeroplastigenens</name>
    <dbReference type="NCBI Taxonomy" id="1187066"/>
    <lineage>
        <taxon>Bacteria</taxon>
        <taxon>Pseudomonadati</taxon>
        <taxon>Spirochaetota</taxon>
        <taxon>Spirochaetia</taxon>
        <taxon>Spirochaetales</taxon>
        <taxon>Spirochaetaceae</taxon>
        <taxon>Alkalispirochaeta</taxon>
    </lineage>
</organism>
<feature type="transmembrane region" description="Helical" evidence="6">
    <location>
        <begin position="12"/>
        <end position="32"/>
    </location>
</feature>
<dbReference type="PRINTS" id="PR00111">
    <property type="entry name" value="ABHYDROLASE"/>
</dbReference>
<gene>
    <name evidence="8" type="ORF">AU468_05250</name>
</gene>
<keyword evidence="3 6" id="KW-0812">Transmembrane</keyword>
<evidence type="ECO:0000259" key="7">
    <source>
        <dbReference type="Pfam" id="PF00561"/>
    </source>
</evidence>
<dbReference type="Pfam" id="PF02653">
    <property type="entry name" value="BPD_transp_2"/>
    <property type="match status" value="1"/>
</dbReference>
<evidence type="ECO:0000256" key="4">
    <source>
        <dbReference type="ARBA" id="ARBA00022989"/>
    </source>
</evidence>
<accession>A0A2S4JVM5</accession>
<dbReference type="InterPro" id="IPR001851">
    <property type="entry name" value="ABC_transp_permease"/>
</dbReference>
<evidence type="ECO:0000256" key="1">
    <source>
        <dbReference type="ARBA" id="ARBA00004651"/>
    </source>
</evidence>
<dbReference type="PANTHER" id="PTHR30482:SF20">
    <property type="entry name" value="HIGH-AFFINITY BRANCHED-CHAIN AMINO ACID TRANSPORT SYSTEM PERMEASE PROTEIN LIVM"/>
    <property type="match status" value="1"/>
</dbReference>
<dbReference type="PANTHER" id="PTHR30482">
    <property type="entry name" value="HIGH-AFFINITY BRANCHED-CHAIN AMINO ACID TRANSPORT SYSTEM PERMEASE"/>
    <property type="match status" value="1"/>
</dbReference>
<reference evidence="9" key="1">
    <citation type="submission" date="2015-12" db="EMBL/GenBank/DDBJ databases">
        <authorList>
            <person name="Lodha T.D."/>
            <person name="Chintalapati S."/>
            <person name="Chintalapati V.R."/>
            <person name="Sravanthi T."/>
        </authorList>
    </citation>
    <scope>NUCLEOTIDE SEQUENCE [LARGE SCALE GENOMIC DNA]</scope>
    <source>
        <strain evidence="9">JC133</strain>
    </source>
</reference>
<dbReference type="AlphaFoldDB" id="A0A2S4JVM5"/>
<keyword evidence="9" id="KW-1185">Reference proteome</keyword>
<dbReference type="SUPFAM" id="SSF53474">
    <property type="entry name" value="alpha/beta-Hydrolases"/>
    <property type="match status" value="1"/>
</dbReference>
<sequence>MNVSMKRIFGYGLTILVVAVLGVVISGQMYVLANFSYILIWAIAGMGMVLLIGFGGQLSLGHAAFVAIGGYATAMITTNLGGSPGMMVLGVLVGMLISVFFALLIGLPALRLKGYYLAIATIAFGVGVEQAIRATEWLGSARGIYNIPQLFGMSRLADIWVFLTVLAVFLVLYTVGLIIIKSPYGIKFRMIRDSEVAARSYGTDLTKNKLLVFILSAIFCSVAGSMYAMTQGLVFPETFGLMAAINLLLIIIIGGATMLEGALIGSLIIMGLPLLLSDAPGGSLSLINGILLILFVLLLPKGIAFELFILWVTRLQKPYIKVFRFFYRLKPTFGKYVEVAPDTCIHYVEKGEGKTLLYLHGNFASHIWYREVMDVPGYRTVAPDLVNFGRSDRVSGSDIDTYADSVAAFIDKLGLDSVYVVGHSLGGAVAISLALRYPQKVNRMLLLDSSPVDGVKVSEEFYPIIEATKNNYSLLKQAVAKIMGTRSADLKLAARFTKEGLLMNTESFVGNAKALARFDYTDKARTNRVPTLAVVGAFDPVVSIDDCERTARALNGESRVIEHVGHALNIEDPQLFIKIVTEFDTE</sequence>
<dbReference type="EMBL" id="LPWH01000053">
    <property type="protein sequence ID" value="POR03568.1"/>
    <property type="molecule type" value="Genomic_DNA"/>
</dbReference>
<dbReference type="GO" id="GO:0005886">
    <property type="term" value="C:plasma membrane"/>
    <property type="evidence" value="ECO:0007669"/>
    <property type="project" value="UniProtKB-SubCell"/>
</dbReference>
<proteinExistence type="predicted"/>
<dbReference type="Proteomes" id="UP000237350">
    <property type="component" value="Unassembled WGS sequence"/>
</dbReference>
<dbReference type="InterPro" id="IPR029058">
    <property type="entry name" value="AB_hydrolase_fold"/>
</dbReference>
<evidence type="ECO:0000256" key="5">
    <source>
        <dbReference type="ARBA" id="ARBA00023136"/>
    </source>
</evidence>
<feature type="transmembrane region" description="Helical" evidence="6">
    <location>
        <begin position="38"/>
        <end position="56"/>
    </location>
</feature>
<feature type="domain" description="AB hydrolase-1" evidence="7">
    <location>
        <begin position="355"/>
        <end position="573"/>
    </location>
</feature>
<name>A0A2S4JVM5_9SPIO</name>
<evidence type="ECO:0000256" key="3">
    <source>
        <dbReference type="ARBA" id="ARBA00022692"/>
    </source>
</evidence>
<evidence type="ECO:0000256" key="2">
    <source>
        <dbReference type="ARBA" id="ARBA00022475"/>
    </source>
</evidence>
<keyword evidence="5 6" id="KW-0472">Membrane</keyword>
<evidence type="ECO:0000313" key="8">
    <source>
        <dbReference type="EMBL" id="POR03568.1"/>
    </source>
</evidence>
<feature type="transmembrane region" description="Helical" evidence="6">
    <location>
        <begin position="63"/>
        <end position="81"/>
    </location>
</feature>
<feature type="transmembrane region" description="Helical" evidence="6">
    <location>
        <begin position="159"/>
        <end position="180"/>
    </location>
</feature>
<evidence type="ECO:0000256" key="6">
    <source>
        <dbReference type="SAM" id="Phobius"/>
    </source>
</evidence>
<evidence type="ECO:0000313" key="9">
    <source>
        <dbReference type="Proteomes" id="UP000237350"/>
    </source>
</evidence>
<comment type="caution">
    <text evidence="8">The sequence shown here is derived from an EMBL/GenBank/DDBJ whole genome shotgun (WGS) entry which is preliminary data.</text>
</comment>
<dbReference type="Gene3D" id="3.40.50.1820">
    <property type="entry name" value="alpha/beta hydrolase"/>
    <property type="match status" value="1"/>
</dbReference>
<keyword evidence="2" id="KW-1003">Cell membrane</keyword>
<dbReference type="InterPro" id="IPR043428">
    <property type="entry name" value="LivM-like"/>
</dbReference>
<keyword evidence="4 6" id="KW-1133">Transmembrane helix</keyword>
<dbReference type="GO" id="GO:0015658">
    <property type="term" value="F:branched-chain amino acid transmembrane transporter activity"/>
    <property type="evidence" value="ECO:0007669"/>
    <property type="project" value="InterPro"/>
</dbReference>
<feature type="transmembrane region" description="Helical" evidence="6">
    <location>
        <begin position="87"/>
        <end position="107"/>
    </location>
</feature>
<dbReference type="CDD" id="cd06581">
    <property type="entry name" value="TM_PBP1_LivM_like"/>
    <property type="match status" value="1"/>
</dbReference>
<feature type="transmembrane region" description="Helical" evidence="6">
    <location>
        <begin position="210"/>
        <end position="229"/>
    </location>
</feature>
<feature type="transmembrane region" description="Helical" evidence="6">
    <location>
        <begin position="114"/>
        <end position="132"/>
    </location>
</feature>
<comment type="subcellular location">
    <subcellularLocation>
        <location evidence="1">Cell membrane</location>
        <topology evidence="1">Multi-pass membrane protein</topology>
    </subcellularLocation>
</comment>
<dbReference type="InterPro" id="IPR000073">
    <property type="entry name" value="AB_hydrolase_1"/>
</dbReference>
<dbReference type="Pfam" id="PF00561">
    <property type="entry name" value="Abhydrolase_1"/>
    <property type="match status" value="1"/>
</dbReference>
<feature type="transmembrane region" description="Helical" evidence="6">
    <location>
        <begin position="241"/>
        <end position="274"/>
    </location>
</feature>